<reference evidence="1 2" key="1">
    <citation type="submission" date="2019-10" db="EMBL/GenBank/DDBJ databases">
        <title>Genome sequence of Luteimicrobium xylanilyticum HY-24.</title>
        <authorList>
            <person name="Kim D.Y."/>
            <person name="Park H.-Y."/>
        </authorList>
    </citation>
    <scope>NUCLEOTIDE SEQUENCE [LARGE SCALE GENOMIC DNA]</scope>
    <source>
        <strain evidence="1 2">HY-24</strain>
    </source>
</reference>
<name>A0A5P9Q9L3_9MICO</name>
<protein>
    <submittedName>
        <fullName evidence="1">Uncharacterized protein</fullName>
    </submittedName>
</protein>
<sequence length="60" mass="6105">MPDDDVLAHALGIARLVPDGEGRTVPGAAFAPALVADGGDALAQMLRLLGRDPAWAPDEA</sequence>
<evidence type="ECO:0000313" key="2">
    <source>
        <dbReference type="Proteomes" id="UP000326702"/>
    </source>
</evidence>
<dbReference type="Proteomes" id="UP000326702">
    <property type="component" value="Chromosome"/>
</dbReference>
<dbReference type="RefSeq" id="WP_036950441.1">
    <property type="nucleotide sequence ID" value="NZ_BAABIH010000027.1"/>
</dbReference>
<accession>A0A5P9Q9L3</accession>
<gene>
    <name evidence="1" type="ORF">KDY119_01626</name>
</gene>
<keyword evidence="2" id="KW-1185">Reference proteome</keyword>
<dbReference type="EMBL" id="CP045529">
    <property type="protein sequence ID" value="QFU98117.1"/>
    <property type="molecule type" value="Genomic_DNA"/>
</dbReference>
<evidence type="ECO:0000313" key="1">
    <source>
        <dbReference type="EMBL" id="QFU98117.1"/>
    </source>
</evidence>
<dbReference type="OrthoDB" id="5185819at2"/>
<organism evidence="1 2">
    <name type="scientific">Luteimicrobium xylanilyticum</name>
    <dbReference type="NCBI Taxonomy" id="1133546"/>
    <lineage>
        <taxon>Bacteria</taxon>
        <taxon>Bacillati</taxon>
        <taxon>Actinomycetota</taxon>
        <taxon>Actinomycetes</taxon>
        <taxon>Micrococcales</taxon>
        <taxon>Luteimicrobium</taxon>
    </lineage>
</organism>
<dbReference type="KEGG" id="lxl:KDY119_01626"/>
<proteinExistence type="predicted"/>
<dbReference type="AlphaFoldDB" id="A0A5P9Q9L3"/>